<proteinExistence type="predicted"/>
<dbReference type="AlphaFoldDB" id="A0A494X3H3"/>
<dbReference type="RefSeq" id="WP_121280619.1">
    <property type="nucleotide sequence ID" value="NZ_RBZV01000010.1"/>
</dbReference>
<organism evidence="1 2">
    <name type="scientific">Trinickia fusca</name>
    <dbReference type="NCBI Taxonomy" id="2419777"/>
    <lineage>
        <taxon>Bacteria</taxon>
        <taxon>Pseudomonadati</taxon>
        <taxon>Pseudomonadota</taxon>
        <taxon>Betaproteobacteria</taxon>
        <taxon>Burkholderiales</taxon>
        <taxon>Burkholderiaceae</taxon>
        <taxon>Trinickia</taxon>
    </lineage>
</organism>
<reference evidence="1 2" key="1">
    <citation type="submission" date="2018-10" db="EMBL/GenBank/DDBJ databases">
        <title>Paraburkholderia sp. 7MK8-2, isolated from soil.</title>
        <authorList>
            <person name="Gao Z.-H."/>
            <person name="Qiu L.-H."/>
        </authorList>
    </citation>
    <scope>NUCLEOTIDE SEQUENCE [LARGE SCALE GENOMIC DNA]</scope>
    <source>
        <strain evidence="1 2">7MK8-2</strain>
    </source>
</reference>
<evidence type="ECO:0000313" key="2">
    <source>
        <dbReference type="Proteomes" id="UP000280434"/>
    </source>
</evidence>
<name>A0A494X3H3_9BURK</name>
<dbReference type="Gene3D" id="3.40.50.10400">
    <property type="entry name" value="Hypothetical protein PA1492"/>
    <property type="match status" value="1"/>
</dbReference>
<accession>A0A494X3H3</accession>
<dbReference type="OrthoDB" id="9796022at2"/>
<dbReference type="EMBL" id="RBZV01000010">
    <property type="protein sequence ID" value="RKP45248.1"/>
    <property type="molecule type" value="Genomic_DNA"/>
</dbReference>
<keyword evidence="2" id="KW-1185">Reference proteome</keyword>
<gene>
    <name evidence="1" type="ORF">D7S89_20715</name>
</gene>
<sequence>MTPQLILVAGPYRSGTQGDPERIALNLERLEQTALRVYQQGHVPMIGEWVALPLAAVAGSKAIGDEISEAFLYPVASRLIEQCDAVLRIEGESRGADEDVRLATELGKPVYWSVSDIPAVTPRSSGS</sequence>
<evidence type="ECO:0000313" key="1">
    <source>
        <dbReference type="EMBL" id="RKP45248.1"/>
    </source>
</evidence>
<protein>
    <submittedName>
        <fullName evidence="1">DUF4406 domain-containing protein</fullName>
    </submittedName>
</protein>
<comment type="caution">
    <text evidence="1">The sequence shown here is derived from an EMBL/GenBank/DDBJ whole genome shotgun (WGS) entry which is preliminary data.</text>
</comment>
<dbReference type="Proteomes" id="UP000280434">
    <property type="component" value="Unassembled WGS sequence"/>
</dbReference>